<keyword evidence="2" id="KW-1185">Reference proteome</keyword>
<gene>
    <name evidence="1" type="ORF">TVAG_036340</name>
</gene>
<dbReference type="SMR" id="A2DAV5"/>
<sequence length="115" mass="12986">MSVYYSQVADSFEKHFLELSTKAESIHPFFAPNAVAKIFDEDIQGVDNILKKYENLLPLKKSSAKSSAQPVEGGLIYTNIFDSNGKKLIFTFEIKEVDTKDHRYGITANIITSYD</sequence>
<dbReference type="InParanoid" id="A2DAV5"/>
<proteinExistence type="predicted"/>
<protein>
    <submittedName>
        <fullName evidence="1">Uncharacterized protein</fullName>
    </submittedName>
</protein>
<accession>A2DAV5</accession>
<name>A2DAV5_TRIV3</name>
<dbReference type="EMBL" id="DS113183">
    <property type="protein sequence ID" value="EAY22608.1"/>
    <property type="molecule type" value="Genomic_DNA"/>
</dbReference>
<dbReference type="Proteomes" id="UP000001542">
    <property type="component" value="Unassembled WGS sequence"/>
</dbReference>
<reference evidence="1" key="1">
    <citation type="submission" date="2006-10" db="EMBL/GenBank/DDBJ databases">
        <authorList>
            <person name="Amadeo P."/>
            <person name="Zhao Q."/>
            <person name="Wortman J."/>
            <person name="Fraser-Liggett C."/>
            <person name="Carlton J."/>
        </authorList>
    </citation>
    <scope>NUCLEOTIDE SEQUENCE</scope>
    <source>
        <strain evidence="1">G3</strain>
    </source>
</reference>
<dbReference type="VEuPathDB" id="TrichDB:TVAGG3_0236450"/>
<dbReference type="VEuPathDB" id="TrichDB:TVAG_036340"/>
<organism evidence="1 2">
    <name type="scientific">Trichomonas vaginalis (strain ATCC PRA-98 / G3)</name>
    <dbReference type="NCBI Taxonomy" id="412133"/>
    <lineage>
        <taxon>Eukaryota</taxon>
        <taxon>Metamonada</taxon>
        <taxon>Parabasalia</taxon>
        <taxon>Trichomonadida</taxon>
        <taxon>Trichomonadidae</taxon>
        <taxon>Trichomonas</taxon>
    </lineage>
</organism>
<reference evidence="1" key="2">
    <citation type="journal article" date="2007" name="Science">
        <title>Draft genome sequence of the sexually transmitted pathogen Trichomonas vaginalis.</title>
        <authorList>
            <person name="Carlton J.M."/>
            <person name="Hirt R.P."/>
            <person name="Silva J.C."/>
            <person name="Delcher A.L."/>
            <person name="Schatz M."/>
            <person name="Zhao Q."/>
            <person name="Wortman J.R."/>
            <person name="Bidwell S.L."/>
            <person name="Alsmark U.C.M."/>
            <person name="Besteiro S."/>
            <person name="Sicheritz-Ponten T."/>
            <person name="Noel C.J."/>
            <person name="Dacks J.B."/>
            <person name="Foster P.G."/>
            <person name="Simillion C."/>
            <person name="Van de Peer Y."/>
            <person name="Miranda-Saavedra D."/>
            <person name="Barton G.J."/>
            <person name="Westrop G.D."/>
            <person name="Mueller S."/>
            <person name="Dessi D."/>
            <person name="Fiori P.L."/>
            <person name="Ren Q."/>
            <person name="Paulsen I."/>
            <person name="Zhang H."/>
            <person name="Bastida-Corcuera F.D."/>
            <person name="Simoes-Barbosa A."/>
            <person name="Brown M.T."/>
            <person name="Hayes R.D."/>
            <person name="Mukherjee M."/>
            <person name="Okumura C.Y."/>
            <person name="Schneider R."/>
            <person name="Smith A.J."/>
            <person name="Vanacova S."/>
            <person name="Villalvazo M."/>
            <person name="Haas B.J."/>
            <person name="Pertea M."/>
            <person name="Feldblyum T.V."/>
            <person name="Utterback T.R."/>
            <person name="Shu C.L."/>
            <person name="Osoegawa K."/>
            <person name="de Jong P.J."/>
            <person name="Hrdy I."/>
            <person name="Horvathova L."/>
            <person name="Zubacova Z."/>
            <person name="Dolezal P."/>
            <person name="Malik S.B."/>
            <person name="Logsdon J.M. Jr."/>
            <person name="Henze K."/>
            <person name="Gupta A."/>
            <person name="Wang C.C."/>
            <person name="Dunne R.L."/>
            <person name="Upcroft J.A."/>
            <person name="Upcroft P."/>
            <person name="White O."/>
            <person name="Salzberg S.L."/>
            <person name="Tang P."/>
            <person name="Chiu C.-H."/>
            <person name="Lee Y.-S."/>
            <person name="Embley T.M."/>
            <person name="Coombs G.H."/>
            <person name="Mottram J.C."/>
            <person name="Tachezy J."/>
            <person name="Fraser-Liggett C.M."/>
            <person name="Johnson P.J."/>
        </authorList>
    </citation>
    <scope>NUCLEOTIDE SEQUENCE [LARGE SCALE GENOMIC DNA]</scope>
    <source>
        <strain evidence="1">G3</strain>
    </source>
</reference>
<evidence type="ECO:0000313" key="2">
    <source>
        <dbReference type="Proteomes" id="UP000001542"/>
    </source>
</evidence>
<evidence type="ECO:0000313" key="1">
    <source>
        <dbReference type="EMBL" id="EAY22608.1"/>
    </source>
</evidence>
<dbReference type="AlphaFoldDB" id="A2DAV5"/>
<dbReference type="KEGG" id="tva:5468164"/>
<dbReference type="RefSeq" id="XP_001583594.1">
    <property type="nucleotide sequence ID" value="XM_001583544.1"/>
</dbReference>